<keyword evidence="4" id="KW-0456">Lyase</keyword>
<dbReference type="GO" id="GO:0047547">
    <property type="term" value="F:2-methylcitrate dehydratase activity"/>
    <property type="evidence" value="ECO:0007669"/>
    <property type="project" value="UniProtKB-EC"/>
</dbReference>
<name>A0A650CID0_SULOH</name>
<dbReference type="Proteomes" id="UP000427373">
    <property type="component" value="Chromosome"/>
</dbReference>
<accession>A0A650CID0</accession>
<dbReference type="EMBL" id="CP045484">
    <property type="protein sequence ID" value="QGR17523.1"/>
    <property type="molecule type" value="Genomic_DNA"/>
</dbReference>
<dbReference type="SUPFAM" id="SSF103378">
    <property type="entry name" value="2-methylcitrate dehydratase PrpD"/>
    <property type="match status" value="1"/>
</dbReference>
<evidence type="ECO:0000313" key="4">
    <source>
        <dbReference type="EMBL" id="MBB5253803.1"/>
    </source>
</evidence>
<gene>
    <name evidence="5" type="ORF">D1869_10230</name>
    <name evidence="4" type="ORF">HNQ62_001574</name>
</gene>
<evidence type="ECO:0000259" key="3">
    <source>
        <dbReference type="Pfam" id="PF19305"/>
    </source>
</evidence>
<dbReference type="Pfam" id="PF03972">
    <property type="entry name" value="MmgE_PrpD_N"/>
    <property type="match status" value="1"/>
</dbReference>
<evidence type="ECO:0000313" key="5">
    <source>
        <dbReference type="EMBL" id="QGR17523.1"/>
    </source>
</evidence>
<reference evidence="5 6" key="1">
    <citation type="submission" date="2019-10" db="EMBL/GenBank/DDBJ databases">
        <title>Genome Sequences from Six Type Strain Members of the Archaeal Family Sulfolobaceae: Acidianus ambivalens, Acidianus infernus, Metallosphaera prunae, Stygiolobus azoricus, Sulfolobus metallicus, and Sulfurisphaera ohwakuensis.</title>
        <authorList>
            <person name="Counts J.A."/>
            <person name="Kelly R.M."/>
        </authorList>
    </citation>
    <scope>NUCLEOTIDE SEQUENCE [LARGE SCALE GENOMIC DNA]</scope>
    <source>
        <strain evidence="5 6">TA-1</strain>
    </source>
</reference>
<dbReference type="Gene3D" id="1.10.4100.10">
    <property type="entry name" value="2-methylcitrate dehydratase PrpD"/>
    <property type="match status" value="1"/>
</dbReference>
<dbReference type="Pfam" id="PF19305">
    <property type="entry name" value="MmgE_PrpD_C"/>
    <property type="match status" value="1"/>
</dbReference>
<dbReference type="InterPro" id="IPR042183">
    <property type="entry name" value="MmgE/PrpD_sf_1"/>
</dbReference>
<dbReference type="AlphaFoldDB" id="A0A650CID0"/>
<dbReference type="RefSeq" id="WP_156015008.1">
    <property type="nucleotide sequence ID" value="NZ_CP045484.1"/>
</dbReference>
<evidence type="ECO:0000256" key="1">
    <source>
        <dbReference type="ARBA" id="ARBA00006174"/>
    </source>
</evidence>
<dbReference type="InterPro" id="IPR045336">
    <property type="entry name" value="MmgE_PrpD_N"/>
</dbReference>
<dbReference type="Gene3D" id="3.30.1330.120">
    <property type="entry name" value="2-methylcitrate dehydratase PrpD"/>
    <property type="match status" value="1"/>
</dbReference>
<keyword evidence="6" id="KW-1185">Reference proteome</keyword>
<comment type="similarity">
    <text evidence="1">Belongs to the PrpD family.</text>
</comment>
<dbReference type="InterPro" id="IPR036148">
    <property type="entry name" value="MmgE/PrpD_sf"/>
</dbReference>
<dbReference type="InterPro" id="IPR042188">
    <property type="entry name" value="MmgE/PrpD_sf_2"/>
</dbReference>
<feature type="domain" description="MmgE/PrpD C-terminal" evidence="3">
    <location>
        <begin position="258"/>
        <end position="403"/>
    </location>
</feature>
<evidence type="ECO:0000259" key="2">
    <source>
        <dbReference type="Pfam" id="PF03972"/>
    </source>
</evidence>
<dbReference type="EMBL" id="JACHFY010000007">
    <property type="protein sequence ID" value="MBB5253803.1"/>
    <property type="molecule type" value="Genomic_DNA"/>
</dbReference>
<dbReference type="OrthoDB" id="43639at2157"/>
<dbReference type="KEGG" id="soh:D1869_10230"/>
<evidence type="ECO:0000313" key="6">
    <source>
        <dbReference type="Proteomes" id="UP000427373"/>
    </source>
</evidence>
<reference evidence="4 7" key="2">
    <citation type="submission" date="2020-08" db="EMBL/GenBank/DDBJ databases">
        <title>Genomic Encyclopedia of Type Strains, Phase IV (KMG-IV): sequencing the most valuable type-strain genomes for metagenomic binning, comparative biology and taxonomic classification.</title>
        <authorList>
            <person name="Goeker M."/>
        </authorList>
    </citation>
    <scope>NUCLEOTIDE SEQUENCE [LARGE SCALE GENOMIC DNA]</scope>
    <source>
        <strain evidence="4 7">DSM 12421</strain>
    </source>
</reference>
<dbReference type="PANTHER" id="PTHR16943">
    <property type="entry name" value="2-METHYLCITRATE DEHYDRATASE-RELATED"/>
    <property type="match status" value="1"/>
</dbReference>
<dbReference type="Proteomes" id="UP000582213">
    <property type="component" value="Unassembled WGS sequence"/>
</dbReference>
<protein>
    <submittedName>
        <fullName evidence="4">2-methylcitrate dehydratase</fullName>
        <ecNumber evidence="4">4.2.1.79</ecNumber>
    </submittedName>
    <submittedName>
        <fullName evidence="5">MmgE/PrpD family protein</fullName>
    </submittedName>
</protein>
<dbReference type="PANTHER" id="PTHR16943:SF8">
    <property type="entry name" value="2-METHYLCITRATE DEHYDRATASE"/>
    <property type="match status" value="1"/>
</dbReference>
<dbReference type="GeneID" id="42801623"/>
<sequence>MELSDKIAEYVVSAEDFSDEMLHEAKRRLLDSIAVALASTNSPPAKILREMSNLFSGNSPLLSGGEATIDFASFYNTLLIRYLDFNDTYLSKEPLHPSDMIGGLLSVGSVFDISGEELLKSIIVGYEIGVRLCDSTSLRKKGYDHVNFLQIASTSALSRLLSLDIEKTKNAISLTLVPHIALRESRSGKLSMWKAGATAEAVRNSVFATLLAKNGFTAPDKPFSGVFGFFNIIAKDFDLSTFENIKSGSILKTFIKKYPVEYHAEATVEAVLKLDYEGEIKKVIVETYEAGKTILADSEDKWNPRNKETADHSLPFITAVTLLTKRFWLDSYNLIGDPKVVSLMKKIEVVERDDYTSVYPKELPTRVIVITDKGTYESEVRVPRGHSANPMSDEEIEEKAKLLGLSESQIKLIWEIDNMKVKDFVRNLTKV</sequence>
<dbReference type="InterPro" id="IPR045337">
    <property type="entry name" value="MmgE_PrpD_C"/>
</dbReference>
<evidence type="ECO:0000313" key="7">
    <source>
        <dbReference type="Proteomes" id="UP000582213"/>
    </source>
</evidence>
<dbReference type="InterPro" id="IPR005656">
    <property type="entry name" value="MmgE_PrpD"/>
</dbReference>
<organism evidence="5 6">
    <name type="scientific">Sulfurisphaera ohwakuensis</name>
    <dbReference type="NCBI Taxonomy" id="69656"/>
    <lineage>
        <taxon>Archaea</taxon>
        <taxon>Thermoproteota</taxon>
        <taxon>Thermoprotei</taxon>
        <taxon>Sulfolobales</taxon>
        <taxon>Sulfolobaceae</taxon>
        <taxon>Sulfurisphaera</taxon>
    </lineage>
</organism>
<proteinExistence type="inferred from homology"/>
<dbReference type="EC" id="4.2.1.79" evidence="4"/>
<feature type="domain" description="MmgE/PrpD N-terminal" evidence="2">
    <location>
        <begin position="6"/>
        <end position="239"/>
    </location>
</feature>